<feature type="region of interest" description="Disordered" evidence="1">
    <location>
        <begin position="201"/>
        <end position="244"/>
    </location>
</feature>
<dbReference type="EMBL" id="KZ613500">
    <property type="protein sequence ID" value="PMD17413.1"/>
    <property type="molecule type" value="Genomic_DNA"/>
</dbReference>
<feature type="compositionally biased region" description="Low complexity" evidence="1">
    <location>
        <begin position="219"/>
        <end position="231"/>
    </location>
</feature>
<evidence type="ECO:0000313" key="3">
    <source>
        <dbReference type="Proteomes" id="UP000235672"/>
    </source>
</evidence>
<evidence type="ECO:0000256" key="1">
    <source>
        <dbReference type="SAM" id="MobiDB-lite"/>
    </source>
</evidence>
<protein>
    <submittedName>
        <fullName evidence="2">Uncharacterized protein</fullName>
    </submittedName>
</protein>
<dbReference type="AlphaFoldDB" id="A0A2J6PTR5"/>
<name>A0A2J6PTR5_9HELO</name>
<keyword evidence="3" id="KW-1185">Reference proteome</keyword>
<evidence type="ECO:0000313" key="2">
    <source>
        <dbReference type="EMBL" id="PMD17413.1"/>
    </source>
</evidence>
<dbReference type="OrthoDB" id="3470112at2759"/>
<organism evidence="2 3">
    <name type="scientific">Hyaloscypha hepaticicola</name>
    <dbReference type="NCBI Taxonomy" id="2082293"/>
    <lineage>
        <taxon>Eukaryota</taxon>
        <taxon>Fungi</taxon>
        <taxon>Dikarya</taxon>
        <taxon>Ascomycota</taxon>
        <taxon>Pezizomycotina</taxon>
        <taxon>Leotiomycetes</taxon>
        <taxon>Helotiales</taxon>
        <taxon>Hyaloscyphaceae</taxon>
        <taxon>Hyaloscypha</taxon>
    </lineage>
</organism>
<dbReference type="Proteomes" id="UP000235672">
    <property type="component" value="Unassembled WGS sequence"/>
</dbReference>
<gene>
    <name evidence="2" type="ORF">NA56DRAFT_278797</name>
</gene>
<accession>A0A2J6PTR5</accession>
<feature type="compositionally biased region" description="Polar residues" evidence="1">
    <location>
        <begin position="233"/>
        <end position="244"/>
    </location>
</feature>
<proteinExistence type="predicted"/>
<sequence length="244" mass="27828">MASFSQRIFCCKAAGPAPTPGNVKLHNDPNREIHEAIFRSFIAFAVRRQELADSIEEAAKQRKQESARLLALITGIANPDSEIPPTSATPPPPAPRILQLTPAPIFTFEALKNNPLTPQVPYVIHLTSRVNFGPVYSHRYFACPWDFQHDWVEVSLIHWFAEGEPFKMKAEKWDLKCKKDEHFFRLTLRPNLAMRPVAPTPVAGVHYPHPSEVQEVLDQRGQQDQQDQHGQPSYEQWSHRQQGQ</sequence>
<reference evidence="2 3" key="1">
    <citation type="submission" date="2016-05" db="EMBL/GenBank/DDBJ databases">
        <title>A degradative enzymes factory behind the ericoid mycorrhizal symbiosis.</title>
        <authorList>
            <consortium name="DOE Joint Genome Institute"/>
            <person name="Martino E."/>
            <person name="Morin E."/>
            <person name="Grelet G."/>
            <person name="Kuo A."/>
            <person name="Kohler A."/>
            <person name="Daghino S."/>
            <person name="Barry K."/>
            <person name="Choi C."/>
            <person name="Cichocki N."/>
            <person name="Clum A."/>
            <person name="Copeland A."/>
            <person name="Hainaut M."/>
            <person name="Haridas S."/>
            <person name="Labutti K."/>
            <person name="Lindquist E."/>
            <person name="Lipzen A."/>
            <person name="Khouja H.-R."/>
            <person name="Murat C."/>
            <person name="Ohm R."/>
            <person name="Olson A."/>
            <person name="Spatafora J."/>
            <person name="Veneault-Fourrey C."/>
            <person name="Henrissat B."/>
            <person name="Grigoriev I."/>
            <person name="Martin F."/>
            <person name="Perotto S."/>
        </authorList>
    </citation>
    <scope>NUCLEOTIDE SEQUENCE [LARGE SCALE GENOMIC DNA]</scope>
    <source>
        <strain evidence="2 3">UAMH 7357</strain>
    </source>
</reference>